<dbReference type="Proteomes" id="UP000029707">
    <property type="component" value="Unassembled WGS sequence"/>
</dbReference>
<dbReference type="Gene3D" id="1.20.58.90">
    <property type="match status" value="1"/>
</dbReference>
<protein>
    <submittedName>
        <fullName evidence="1">DUF2443 domain-containing protein</fullName>
    </submittedName>
</protein>
<dbReference type="InterPro" id="IPR019469">
    <property type="entry name" value="DUF2443"/>
</dbReference>
<reference evidence="1 2" key="1">
    <citation type="journal article" date="2014" name="Genome Announc.">
        <title>Draft genome sequences of eight enterohepatic helicobacter species isolated from both laboratory and wild rodents.</title>
        <authorList>
            <person name="Sheh A."/>
            <person name="Shen Z."/>
            <person name="Fox J.G."/>
        </authorList>
    </citation>
    <scope>NUCLEOTIDE SEQUENCE [LARGE SCALE GENOMIC DNA]</scope>
    <source>
        <strain evidence="1 2">MIT 01-6451</strain>
    </source>
</reference>
<comment type="caution">
    <text evidence="1">The sequence shown here is derived from an EMBL/GenBank/DDBJ whole genome shotgun (WGS) entry which is preliminary data.</text>
</comment>
<dbReference type="SUPFAM" id="SSF140496">
    <property type="entry name" value="HP1531-like"/>
    <property type="match status" value="1"/>
</dbReference>
<dbReference type="STRING" id="425400.LS65_07200"/>
<dbReference type="GeneID" id="82320662"/>
<dbReference type="InterPro" id="IPR038018">
    <property type="entry name" value="HP_1531"/>
</dbReference>
<dbReference type="EMBL" id="JRMQ02000002">
    <property type="protein sequence ID" value="TLE02847.1"/>
    <property type="molecule type" value="Genomic_DNA"/>
</dbReference>
<organism evidence="1 2">
    <name type="scientific">Helicobacter japonicus</name>
    <dbReference type="NCBI Taxonomy" id="425400"/>
    <lineage>
        <taxon>Bacteria</taxon>
        <taxon>Pseudomonadati</taxon>
        <taxon>Campylobacterota</taxon>
        <taxon>Epsilonproteobacteria</taxon>
        <taxon>Campylobacterales</taxon>
        <taxon>Helicobacteraceae</taxon>
        <taxon>Helicobacter</taxon>
    </lineage>
</organism>
<keyword evidence="2" id="KW-1185">Reference proteome</keyword>
<accession>A0A099BCK2</accession>
<dbReference type="Pfam" id="PF10398">
    <property type="entry name" value="DUF2443"/>
    <property type="match status" value="1"/>
</dbReference>
<evidence type="ECO:0000313" key="2">
    <source>
        <dbReference type="Proteomes" id="UP000029707"/>
    </source>
</evidence>
<gene>
    <name evidence="1" type="ORF">LS65_002675</name>
</gene>
<dbReference type="RefSeq" id="WP_034362703.1">
    <property type="nucleotide sequence ID" value="NZ_CAJUDB010000001.1"/>
</dbReference>
<evidence type="ECO:0000313" key="1">
    <source>
        <dbReference type="EMBL" id="TLE02847.1"/>
    </source>
</evidence>
<proteinExistence type="predicted"/>
<dbReference type="AlphaFoldDB" id="A0A099BCK2"/>
<name>A0A099BCK2_9HELI</name>
<sequence>MFEKIDEIFKNIEDIRDDINILLNIAKISLIDYIMIKRGSQDMPEHLSFDLLSQIDVEINNLKAQIDALNKLKRELLVF</sequence>
<dbReference type="OrthoDB" id="5329258at2"/>